<dbReference type="InterPro" id="IPR051609">
    <property type="entry name" value="NmrA/Isoflavone_reductase-like"/>
</dbReference>
<reference evidence="5 6" key="1">
    <citation type="submission" date="2021-07" db="EMBL/GenBank/DDBJ databases">
        <title>Genome data of Colletotrichum spaethianum.</title>
        <authorList>
            <person name="Utami Y.D."/>
            <person name="Hiruma K."/>
        </authorList>
    </citation>
    <scope>NUCLEOTIDE SEQUENCE [LARGE SCALE GENOMIC DNA]</scope>
    <source>
        <strain evidence="5 6">MAFF 242679</strain>
    </source>
</reference>
<dbReference type="EMBL" id="BPPX01000001">
    <property type="protein sequence ID" value="GJC77249.1"/>
    <property type="molecule type" value="Genomic_DNA"/>
</dbReference>
<protein>
    <submittedName>
        <fullName evidence="5">Bifunctional pinoresinol-lariciresinol reductase</fullName>
    </submittedName>
</protein>
<dbReference type="InterPro" id="IPR008030">
    <property type="entry name" value="NmrA-like"/>
</dbReference>
<evidence type="ECO:0000256" key="2">
    <source>
        <dbReference type="ARBA" id="ARBA00022857"/>
    </source>
</evidence>
<organism evidence="5 6">
    <name type="scientific">Colletotrichum liriopes</name>
    <dbReference type="NCBI Taxonomy" id="708192"/>
    <lineage>
        <taxon>Eukaryota</taxon>
        <taxon>Fungi</taxon>
        <taxon>Dikarya</taxon>
        <taxon>Ascomycota</taxon>
        <taxon>Pezizomycotina</taxon>
        <taxon>Sordariomycetes</taxon>
        <taxon>Hypocreomycetidae</taxon>
        <taxon>Glomerellales</taxon>
        <taxon>Glomerellaceae</taxon>
        <taxon>Colletotrichum</taxon>
        <taxon>Colletotrichum spaethianum species complex</taxon>
    </lineage>
</organism>
<comment type="caution">
    <text evidence="5">The sequence shown here is derived from an EMBL/GenBank/DDBJ whole genome shotgun (WGS) entry which is preliminary data.</text>
</comment>
<evidence type="ECO:0000313" key="6">
    <source>
        <dbReference type="Proteomes" id="UP001055172"/>
    </source>
</evidence>
<dbReference type="Pfam" id="PF05368">
    <property type="entry name" value="NmrA"/>
    <property type="match status" value="1"/>
</dbReference>
<name>A0AA37GAE4_9PEZI</name>
<evidence type="ECO:0000256" key="3">
    <source>
        <dbReference type="ARBA" id="ARBA00023002"/>
    </source>
</evidence>
<keyword evidence="3" id="KW-0560">Oxidoreductase</keyword>
<evidence type="ECO:0000259" key="4">
    <source>
        <dbReference type="Pfam" id="PF05368"/>
    </source>
</evidence>
<keyword evidence="6" id="KW-1185">Reference proteome</keyword>
<accession>A0AA37GAE4</accession>
<dbReference type="SUPFAM" id="SSF51735">
    <property type="entry name" value="NAD(P)-binding Rossmann-fold domains"/>
    <property type="match status" value="1"/>
</dbReference>
<feature type="domain" description="NmrA-like" evidence="4">
    <location>
        <begin position="3"/>
        <end position="106"/>
    </location>
</feature>
<comment type="similarity">
    <text evidence="1">Belongs to the NmrA-type oxidoreductase family. Isoflavone reductase subfamily.</text>
</comment>
<proteinExistence type="inferred from homology"/>
<keyword evidence="2" id="KW-0521">NADP</keyword>
<evidence type="ECO:0000256" key="1">
    <source>
        <dbReference type="ARBA" id="ARBA00005725"/>
    </source>
</evidence>
<dbReference type="Proteomes" id="UP001055172">
    <property type="component" value="Unassembled WGS sequence"/>
</dbReference>
<dbReference type="Gene3D" id="3.40.50.720">
    <property type="entry name" value="NAD(P)-binding Rossmann-like Domain"/>
    <property type="match status" value="1"/>
</dbReference>
<gene>
    <name evidence="5" type="ORF">ColLi_00087</name>
</gene>
<sequence length="128" mass="13402">MSVAVAGGTGGLGRALVEAISAKGKRKVIVLTRKVSGSPGDNSNIHFVAVDYSDVNSLVAVLEGHNVDTVISAVNNITGENQSELNLINAAEKSKTTKRFIPSYFGIPYLPEYGFSIISSTPALSSSF</sequence>
<dbReference type="PANTHER" id="PTHR47706:SF4">
    <property type="entry name" value="NMRA-LIKE DOMAIN-CONTAINING PROTEIN"/>
    <property type="match status" value="1"/>
</dbReference>
<dbReference type="InterPro" id="IPR036291">
    <property type="entry name" value="NAD(P)-bd_dom_sf"/>
</dbReference>
<dbReference type="PANTHER" id="PTHR47706">
    <property type="entry name" value="NMRA-LIKE FAMILY PROTEIN"/>
    <property type="match status" value="1"/>
</dbReference>
<dbReference type="GO" id="GO:0016491">
    <property type="term" value="F:oxidoreductase activity"/>
    <property type="evidence" value="ECO:0007669"/>
    <property type="project" value="UniProtKB-KW"/>
</dbReference>
<evidence type="ECO:0000313" key="5">
    <source>
        <dbReference type="EMBL" id="GJC77249.1"/>
    </source>
</evidence>
<dbReference type="AlphaFoldDB" id="A0AA37GAE4"/>